<protein>
    <submittedName>
        <fullName evidence="3">SUMF1/EgtB/PvdO family nonheme iron enzyme</fullName>
    </submittedName>
</protein>
<evidence type="ECO:0000313" key="4">
    <source>
        <dbReference type="EMBL" id="WJW66432.1"/>
    </source>
</evidence>
<dbReference type="PANTHER" id="PTHR23150:SF19">
    <property type="entry name" value="FORMYLGLYCINE-GENERATING ENZYME"/>
    <property type="match status" value="1"/>
</dbReference>
<dbReference type="InterPro" id="IPR019734">
    <property type="entry name" value="TPR_rpt"/>
</dbReference>
<keyword evidence="6" id="KW-1185">Reference proteome</keyword>
<dbReference type="InterPro" id="IPR042095">
    <property type="entry name" value="SUMF_sf"/>
</dbReference>
<organism evidence="3 5">
    <name type="scientific">Candidatus Chlorohelix allophototropha</name>
    <dbReference type="NCBI Taxonomy" id="3003348"/>
    <lineage>
        <taxon>Bacteria</taxon>
        <taxon>Bacillati</taxon>
        <taxon>Chloroflexota</taxon>
        <taxon>Chloroflexia</taxon>
        <taxon>Candidatus Chloroheliales</taxon>
        <taxon>Candidatus Chloroheliaceae</taxon>
        <taxon>Candidatus Chlorohelix</taxon>
    </lineage>
</organism>
<dbReference type="SMART" id="SM00028">
    <property type="entry name" value="TPR"/>
    <property type="match status" value="4"/>
</dbReference>
<dbReference type="Proteomes" id="UP001431572">
    <property type="component" value="Chromosome 1"/>
</dbReference>
<dbReference type="InterPro" id="IPR005532">
    <property type="entry name" value="SUMF_dom"/>
</dbReference>
<dbReference type="EMBL" id="CP128399">
    <property type="protein sequence ID" value="WJW66432.1"/>
    <property type="molecule type" value="Genomic_DNA"/>
</dbReference>
<dbReference type="PANTHER" id="PTHR23150">
    <property type="entry name" value="SULFATASE MODIFYING FACTOR 1, 2"/>
    <property type="match status" value="1"/>
</dbReference>
<evidence type="ECO:0000313" key="6">
    <source>
        <dbReference type="Proteomes" id="UP001431572"/>
    </source>
</evidence>
<accession>A0A8T7LZV2</accession>
<dbReference type="InterPro" id="IPR016187">
    <property type="entry name" value="CTDL_fold"/>
</dbReference>
<dbReference type="Gene3D" id="3.90.1580.10">
    <property type="entry name" value="paralog of FGE (formylglycine-generating enzyme)"/>
    <property type="match status" value="1"/>
</dbReference>
<dbReference type="Pfam" id="PF03781">
    <property type="entry name" value="FGE-sulfatase"/>
    <property type="match status" value="1"/>
</dbReference>
<dbReference type="InterPro" id="IPR051043">
    <property type="entry name" value="Sulfatase_Mod_Factor_Kinase"/>
</dbReference>
<feature type="repeat" description="TPR" evidence="1">
    <location>
        <begin position="197"/>
        <end position="230"/>
    </location>
</feature>
<dbReference type="InterPro" id="IPR011990">
    <property type="entry name" value="TPR-like_helical_dom_sf"/>
</dbReference>
<feature type="repeat" description="TPR" evidence="1">
    <location>
        <begin position="163"/>
        <end position="196"/>
    </location>
</feature>
<proteinExistence type="predicted"/>
<dbReference type="Gene3D" id="1.25.40.10">
    <property type="entry name" value="Tetratricopeptide repeat domain"/>
    <property type="match status" value="2"/>
</dbReference>
<reference evidence="3 5" key="1">
    <citation type="submission" date="2020-06" db="EMBL/GenBank/DDBJ databases">
        <title>Anoxygenic phototrophic Chloroflexota member uses a Type I reaction center.</title>
        <authorList>
            <person name="Tsuji J.M."/>
            <person name="Shaw N.A."/>
            <person name="Nagashima S."/>
            <person name="Venkiteswaran J."/>
            <person name="Schiff S.L."/>
            <person name="Hanada S."/>
            <person name="Tank M."/>
            <person name="Neufeld J.D."/>
        </authorList>
    </citation>
    <scope>NUCLEOTIDE SEQUENCE [LARGE SCALE GENOMIC DNA]</scope>
    <source>
        <strain evidence="3">L227-S17</strain>
    </source>
</reference>
<dbReference type="EMBL" id="JACATZ010000001">
    <property type="protein sequence ID" value="NWJ44541.1"/>
    <property type="molecule type" value="Genomic_DNA"/>
</dbReference>
<feature type="domain" description="Sulfatase-modifying factor enzyme-like" evidence="2">
    <location>
        <begin position="389"/>
        <end position="609"/>
    </location>
</feature>
<name>A0A8T7LZV2_9CHLR</name>
<dbReference type="Pfam" id="PF13432">
    <property type="entry name" value="TPR_16"/>
    <property type="match status" value="1"/>
</dbReference>
<evidence type="ECO:0000259" key="2">
    <source>
        <dbReference type="Pfam" id="PF03781"/>
    </source>
</evidence>
<dbReference type="SUPFAM" id="SSF56436">
    <property type="entry name" value="C-type lectin-like"/>
    <property type="match status" value="1"/>
</dbReference>
<dbReference type="RefSeq" id="WP_341468318.1">
    <property type="nucleotide sequence ID" value="NZ_CP128399.1"/>
</dbReference>
<dbReference type="PROSITE" id="PS50005">
    <property type="entry name" value="TPR"/>
    <property type="match status" value="2"/>
</dbReference>
<dbReference type="Proteomes" id="UP000521676">
    <property type="component" value="Unassembled WGS sequence"/>
</dbReference>
<evidence type="ECO:0000313" key="3">
    <source>
        <dbReference type="EMBL" id="NWJ44541.1"/>
    </source>
</evidence>
<keyword evidence="1" id="KW-0802">TPR repeat</keyword>
<dbReference type="AlphaFoldDB" id="A0A8T7LZV2"/>
<evidence type="ECO:0000256" key="1">
    <source>
        <dbReference type="PROSITE-ProRule" id="PRU00339"/>
    </source>
</evidence>
<sequence length="617" mass="70225">MFSKLTLLAANKPRHYTRGDTCTNALYSEPTLYQRRYAGEVHPHRVFSQPGRRESGMSERENLQNLLELTKRRLAILEEQRAVFGDTNVPPQVLIQIQDAEKEVADFEQKLRQIAPNTAPNNRKLLVQFEQSVFNRDWETAISLGEEILNHNSSNPDFEKSLAAAYYARFQAHFEKSDLERAFTDLTSAIHLNPHEPEYFYWRGVVHHNHTNYNSAIADLTTAIKLAPDYPHPYYWRGDSYLKRNKRQQGMADIKAALEKYNAALQDSADDHELLYGRGLTLLALEQWLAAKVDFEAALRYAVEPFIFMAKDKLAKLEPILLKQEQEHLLLELENLSTDHQRRLKIGDRLSEIGDPRPGVGVAANGVPDITWLSVFPGGTLKIGEQPFEIQPFYIAKYQVTYAQYDAFAQAADGYNNPEWWQGFPKEYQPQKLSEQKQKGLSNPRDNISWYQSMAFGRWLNRRMQGLQLPNPGGASQPLVVGENAQVRLPTEWEWQWAAQGGSQQREYPWGKWQEGYANIREVGLQRAVGVGMYPQGAAVCGARDMSGNLWEWCLNRRQPPSEAAVDGSGEWFVVRGGSFFFNRSLASCVSSLNSTPLSVSDFFGFRLVVCSAIAPL</sequence>
<evidence type="ECO:0000313" key="5">
    <source>
        <dbReference type="Proteomes" id="UP000521676"/>
    </source>
</evidence>
<dbReference type="GO" id="GO:0120147">
    <property type="term" value="F:formylglycine-generating oxidase activity"/>
    <property type="evidence" value="ECO:0007669"/>
    <property type="project" value="TreeGrafter"/>
</dbReference>
<gene>
    <name evidence="3" type="ORF">HXX08_01550</name>
    <name evidence="4" type="ORF">OZ401_002230</name>
</gene>
<dbReference type="SUPFAM" id="SSF48452">
    <property type="entry name" value="TPR-like"/>
    <property type="match status" value="1"/>
</dbReference>
<reference evidence="4" key="2">
    <citation type="journal article" date="2024" name="Nature">
        <title>Anoxygenic phototroph of the Chloroflexota uses a type I reaction centre.</title>
        <authorList>
            <person name="Tsuji J.M."/>
            <person name="Shaw N.A."/>
            <person name="Nagashima S."/>
            <person name="Venkiteswaran J.J."/>
            <person name="Schiff S.L."/>
            <person name="Watanabe T."/>
            <person name="Fukui M."/>
            <person name="Hanada S."/>
            <person name="Tank M."/>
            <person name="Neufeld J.D."/>
        </authorList>
    </citation>
    <scope>NUCLEOTIDE SEQUENCE</scope>
    <source>
        <strain evidence="4">L227-S17</strain>
    </source>
</reference>